<protein>
    <submittedName>
        <fullName evidence="1">Uncharacterized protein</fullName>
    </submittedName>
</protein>
<dbReference type="EMBL" id="GL883008">
    <property type="protein sequence ID" value="EGG22995.1"/>
    <property type="molecule type" value="Genomic_DNA"/>
</dbReference>
<dbReference type="RefSeq" id="XP_004360846.1">
    <property type="nucleotide sequence ID" value="XM_004360789.1"/>
</dbReference>
<accession>F4PNE2</accession>
<reference evidence="2" key="1">
    <citation type="journal article" date="2011" name="Genome Res.">
        <title>Phylogeny-wide analysis of social amoeba genomes highlights ancient origins for complex intercellular communication.</title>
        <authorList>
            <person name="Heidel A.J."/>
            <person name="Lawal H.M."/>
            <person name="Felder M."/>
            <person name="Schilde C."/>
            <person name="Helps N.R."/>
            <person name="Tunggal B."/>
            <person name="Rivero F."/>
            <person name="John U."/>
            <person name="Schleicher M."/>
            <person name="Eichinger L."/>
            <person name="Platzer M."/>
            <person name="Noegel A.A."/>
            <person name="Schaap P."/>
            <person name="Gloeckner G."/>
        </authorList>
    </citation>
    <scope>NUCLEOTIDE SEQUENCE [LARGE SCALE GENOMIC DNA]</scope>
    <source>
        <strain evidence="2">SH3</strain>
    </source>
</reference>
<evidence type="ECO:0000313" key="2">
    <source>
        <dbReference type="Proteomes" id="UP000007797"/>
    </source>
</evidence>
<dbReference type="KEGG" id="dfa:DFA_05125"/>
<sequence length="155" mass="18251">MNNYDAHIRDKYSDFLKALSTTIITLLDSFQKDKDILDHVIGFFNHTHQLGFKETNQLVQRILFSKQQQQQYQPDQINRFVNRLCVITDIVQQIIVTRGNITTDQILQIIDLIVQTLQLIHSNNDNREHLSEIGQLNLISVQDTCRRGLLYYFFN</sequence>
<organism evidence="1 2">
    <name type="scientific">Cavenderia fasciculata</name>
    <name type="common">Slime mold</name>
    <name type="synonym">Dictyostelium fasciculatum</name>
    <dbReference type="NCBI Taxonomy" id="261658"/>
    <lineage>
        <taxon>Eukaryota</taxon>
        <taxon>Amoebozoa</taxon>
        <taxon>Evosea</taxon>
        <taxon>Eumycetozoa</taxon>
        <taxon>Dictyostelia</taxon>
        <taxon>Acytosteliales</taxon>
        <taxon>Cavenderiaceae</taxon>
        <taxon>Cavenderia</taxon>
    </lineage>
</organism>
<dbReference type="AlphaFoldDB" id="F4PNE2"/>
<proteinExistence type="predicted"/>
<evidence type="ECO:0000313" key="1">
    <source>
        <dbReference type="EMBL" id="EGG22995.1"/>
    </source>
</evidence>
<keyword evidence="2" id="KW-1185">Reference proteome</keyword>
<dbReference type="GeneID" id="14875584"/>
<gene>
    <name evidence="1" type="ORF">DFA_05125</name>
</gene>
<dbReference type="Proteomes" id="UP000007797">
    <property type="component" value="Unassembled WGS sequence"/>
</dbReference>
<name>F4PNE2_CACFS</name>